<organism evidence="2 3">
    <name type="scientific">Mesobacillus maritimus</name>
    <dbReference type="NCBI Taxonomy" id="1643336"/>
    <lineage>
        <taxon>Bacteria</taxon>
        <taxon>Bacillati</taxon>
        <taxon>Bacillota</taxon>
        <taxon>Bacilli</taxon>
        <taxon>Bacillales</taxon>
        <taxon>Bacillaceae</taxon>
        <taxon>Mesobacillus</taxon>
    </lineage>
</organism>
<gene>
    <name evidence="2" type="ORF">H0185_09265</name>
</gene>
<evidence type="ECO:0000259" key="1">
    <source>
        <dbReference type="Pfam" id="PF06276"/>
    </source>
</evidence>
<name>A0ABS7K477_9BACI</name>
<proteinExistence type="predicted"/>
<dbReference type="RefSeq" id="WP_221873217.1">
    <property type="nucleotide sequence ID" value="NZ_JACWFH010000009.1"/>
</dbReference>
<reference evidence="2 3" key="1">
    <citation type="submission" date="2020-07" db="EMBL/GenBank/DDBJ databases">
        <title>Fungal Genomes of the International Space Station.</title>
        <authorList>
            <person name="Seuylemezian A."/>
            <person name="Singh N.K."/>
            <person name="Wood J."/>
            <person name="Venkateswaran K."/>
        </authorList>
    </citation>
    <scope>NUCLEOTIDE SEQUENCE [LARGE SCALE GENOMIC DNA]</scope>
    <source>
        <strain evidence="2 3">PL-B2</strain>
    </source>
</reference>
<evidence type="ECO:0000313" key="2">
    <source>
        <dbReference type="EMBL" id="MBY0096998.1"/>
    </source>
</evidence>
<sequence>MKRSVAFYERVKDSVYGKLSEQEIAELLKFRYTPKLEQGSSVTLMSNLVSKEPMQTFLEEVKVELNAPNLKVTASVFMKHFAFVVGIYLFALSSWNKRLCFSLDSLYIQSSKKEGNWLPEYYFKDLSIEEYTGNDRTHWRDQAIQHLFRDIMNPVLNTLTTQGNISKSILWENIAVYLHWLYEKLLDSEPESLAYEDYDFIVNQAPGKLFGPYERNPLQRYNTEPVYLSALNESIRIRKTCCFTYQLGAKRTYCNTCPLYCKQFNTGKRN</sequence>
<dbReference type="InterPro" id="IPR022770">
    <property type="entry name" value="IucA/IucC-like_C"/>
</dbReference>
<dbReference type="Pfam" id="PF06276">
    <property type="entry name" value="FhuF"/>
    <property type="match status" value="1"/>
</dbReference>
<protein>
    <submittedName>
        <fullName evidence="2">(2Fe-2S)-binding protein</fullName>
    </submittedName>
</protein>
<dbReference type="EMBL" id="JACWFH010000009">
    <property type="protein sequence ID" value="MBY0096998.1"/>
    <property type="molecule type" value="Genomic_DNA"/>
</dbReference>
<accession>A0ABS7K477</accession>
<dbReference type="Proteomes" id="UP000769780">
    <property type="component" value="Unassembled WGS sequence"/>
</dbReference>
<feature type="domain" description="Aerobactin siderophore biosynthesis IucA/IucC-like C-terminal" evidence="1">
    <location>
        <begin position="135"/>
        <end position="218"/>
    </location>
</feature>
<evidence type="ECO:0000313" key="3">
    <source>
        <dbReference type="Proteomes" id="UP000769780"/>
    </source>
</evidence>
<keyword evidence="3" id="KW-1185">Reference proteome</keyword>
<comment type="caution">
    <text evidence="2">The sequence shown here is derived from an EMBL/GenBank/DDBJ whole genome shotgun (WGS) entry which is preliminary data.</text>
</comment>